<dbReference type="EMBL" id="KV025481">
    <property type="protein sequence ID" value="KZV13810.1"/>
    <property type="molecule type" value="Genomic_DNA"/>
</dbReference>
<reference evidence="1 2" key="1">
    <citation type="journal article" date="2015" name="Proc. Natl. Acad. Sci. U.S.A.">
        <title>The resurrection genome of Boea hygrometrica: A blueprint for survival of dehydration.</title>
        <authorList>
            <person name="Xiao L."/>
            <person name="Yang G."/>
            <person name="Zhang L."/>
            <person name="Yang X."/>
            <person name="Zhao S."/>
            <person name="Ji Z."/>
            <person name="Zhou Q."/>
            <person name="Hu M."/>
            <person name="Wang Y."/>
            <person name="Chen M."/>
            <person name="Xu Y."/>
            <person name="Jin H."/>
            <person name="Xiao X."/>
            <person name="Hu G."/>
            <person name="Bao F."/>
            <person name="Hu Y."/>
            <person name="Wan P."/>
            <person name="Li L."/>
            <person name="Deng X."/>
            <person name="Kuang T."/>
            <person name="Xiang C."/>
            <person name="Zhu J.K."/>
            <person name="Oliver M.J."/>
            <person name="He Y."/>
        </authorList>
    </citation>
    <scope>NUCLEOTIDE SEQUENCE [LARGE SCALE GENOMIC DNA]</scope>
    <source>
        <strain evidence="2">cv. XS01</strain>
    </source>
</reference>
<keyword evidence="2" id="KW-1185">Reference proteome</keyword>
<sequence>MVFFKFSSQATNQKNYSNIQNPRTRDPEVTLFQYLTIKNEQKCFSHGQTQEITAEPATQGDRI</sequence>
<organism evidence="1 2">
    <name type="scientific">Dorcoceras hygrometricum</name>
    <dbReference type="NCBI Taxonomy" id="472368"/>
    <lineage>
        <taxon>Eukaryota</taxon>
        <taxon>Viridiplantae</taxon>
        <taxon>Streptophyta</taxon>
        <taxon>Embryophyta</taxon>
        <taxon>Tracheophyta</taxon>
        <taxon>Spermatophyta</taxon>
        <taxon>Magnoliopsida</taxon>
        <taxon>eudicotyledons</taxon>
        <taxon>Gunneridae</taxon>
        <taxon>Pentapetalae</taxon>
        <taxon>asterids</taxon>
        <taxon>lamiids</taxon>
        <taxon>Lamiales</taxon>
        <taxon>Gesneriaceae</taxon>
        <taxon>Didymocarpoideae</taxon>
        <taxon>Trichosporeae</taxon>
        <taxon>Loxocarpinae</taxon>
        <taxon>Dorcoceras</taxon>
    </lineage>
</organism>
<evidence type="ECO:0000313" key="1">
    <source>
        <dbReference type="EMBL" id="KZV13810.1"/>
    </source>
</evidence>
<proteinExistence type="predicted"/>
<accession>A0A2Z7A4N1</accession>
<dbReference type="Proteomes" id="UP000250235">
    <property type="component" value="Unassembled WGS sequence"/>
</dbReference>
<name>A0A2Z7A4N1_9LAMI</name>
<evidence type="ECO:0000313" key="2">
    <source>
        <dbReference type="Proteomes" id="UP000250235"/>
    </source>
</evidence>
<gene>
    <name evidence="1" type="ORF">F511_45012</name>
</gene>
<protein>
    <submittedName>
        <fullName evidence="1">Uncharacterized protein</fullName>
    </submittedName>
</protein>
<dbReference type="AlphaFoldDB" id="A0A2Z7A4N1"/>